<keyword evidence="2" id="KW-0479">Metal-binding</keyword>
<evidence type="ECO:0000256" key="3">
    <source>
        <dbReference type="ARBA" id="ARBA00022842"/>
    </source>
</evidence>
<comment type="cofactor">
    <cofactor evidence="1">
        <name>Mg(2+)</name>
        <dbReference type="ChEBI" id="CHEBI:18420"/>
    </cofactor>
</comment>
<dbReference type="SUPFAM" id="SSF51604">
    <property type="entry name" value="Enolase C-terminal domain-like"/>
    <property type="match status" value="1"/>
</dbReference>
<sequence>MRPTIITDVQCFLTCPDGIDLVVVKVLTDREVHGWGCATFTQRALAVKTVVDEYLLPLLKGRDANNIEDLWHMLSVNSYWRNGPIGNNAVAGVDMALWDIKGKLAGMPLYQLWGGKSKDAIAVYTHASGNTLDELFASVDSKIAQGHTHIRCQLGIYGGVPKHMHSTKNPTHGAYYDQDEYIENTITMFKALREKYGYRLQFLHDVHERLWASQAIQLAKALEPYRPYWIEDIFSPEQSGWFANLRAQSSVPLAMGELFAHPHEWRDLIVNRQIDFIRCHISDIGGITPALKLGALCETFGVRIGWHGPGDMTGIAVAVNTHLNIFLTNAAVQEYTAAADSTKRVFPNTPEPDNGFIYPGTAPGIGVECDEAVARTFPPLNKVVEWTQSRLPNGALFTP</sequence>
<dbReference type="InterPro" id="IPR036849">
    <property type="entry name" value="Enolase-like_C_sf"/>
</dbReference>
<dbReference type="PANTHER" id="PTHR48080:SF6">
    <property type="entry name" value="STARVATION-SENSING PROTEIN RSPA"/>
    <property type="match status" value="1"/>
</dbReference>
<dbReference type="AlphaFoldDB" id="A0A1Y1UHJ2"/>
<name>A0A1Y1UHJ2_9TREE</name>
<dbReference type="InterPro" id="IPR029065">
    <property type="entry name" value="Enolase_C-like"/>
</dbReference>
<dbReference type="PANTHER" id="PTHR48080">
    <property type="entry name" value="D-GALACTONATE DEHYDRATASE-RELATED"/>
    <property type="match status" value="1"/>
</dbReference>
<proteinExistence type="predicted"/>
<dbReference type="OrthoDB" id="2579025at2759"/>
<dbReference type="Pfam" id="PF02746">
    <property type="entry name" value="MR_MLE_N"/>
    <property type="match status" value="1"/>
</dbReference>
<evidence type="ECO:0000259" key="4">
    <source>
        <dbReference type="SMART" id="SM00922"/>
    </source>
</evidence>
<evidence type="ECO:0000313" key="5">
    <source>
        <dbReference type="EMBL" id="ORX37530.1"/>
    </source>
</evidence>
<dbReference type="SMART" id="SM00922">
    <property type="entry name" value="MR_MLE"/>
    <property type="match status" value="1"/>
</dbReference>
<dbReference type="Proteomes" id="UP000193218">
    <property type="component" value="Unassembled WGS sequence"/>
</dbReference>
<evidence type="ECO:0000256" key="2">
    <source>
        <dbReference type="ARBA" id="ARBA00022723"/>
    </source>
</evidence>
<dbReference type="SUPFAM" id="SSF54826">
    <property type="entry name" value="Enolase N-terminal domain-like"/>
    <property type="match status" value="1"/>
</dbReference>
<dbReference type="EMBL" id="NBSH01000005">
    <property type="protein sequence ID" value="ORX37530.1"/>
    <property type="molecule type" value="Genomic_DNA"/>
</dbReference>
<dbReference type="InParanoid" id="A0A1Y1UHJ2"/>
<dbReference type="Pfam" id="PF13378">
    <property type="entry name" value="MR_MLE_C"/>
    <property type="match status" value="1"/>
</dbReference>
<organism evidence="5 6">
    <name type="scientific">Kockovaella imperatae</name>
    <dbReference type="NCBI Taxonomy" id="4999"/>
    <lineage>
        <taxon>Eukaryota</taxon>
        <taxon>Fungi</taxon>
        <taxon>Dikarya</taxon>
        <taxon>Basidiomycota</taxon>
        <taxon>Agaricomycotina</taxon>
        <taxon>Tremellomycetes</taxon>
        <taxon>Tremellales</taxon>
        <taxon>Cuniculitremaceae</taxon>
        <taxon>Kockovaella</taxon>
    </lineage>
</organism>
<dbReference type="Gene3D" id="3.30.390.10">
    <property type="entry name" value="Enolase-like, N-terminal domain"/>
    <property type="match status" value="1"/>
</dbReference>
<keyword evidence="3" id="KW-0460">Magnesium</keyword>
<dbReference type="FunFam" id="3.20.20.120:FF:000011">
    <property type="entry name" value="D-galactonate dehydratase family member VSWAT3_13707"/>
    <property type="match status" value="1"/>
</dbReference>
<dbReference type="InterPro" id="IPR029017">
    <property type="entry name" value="Enolase-like_N"/>
</dbReference>
<dbReference type="InterPro" id="IPR013342">
    <property type="entry name" value="Mandelate_racemase_C"/>
</dbReference>
<dbReference type="GO" id="GO:0000287">
    <property type="term" value="F:magnesium ion binding"/>
    <property type="evidence" value="ECO:0007669"/>
    <property type="project" value="UniProtKB-ARBA"/>
</dbReference>
<accession>A0A1Y1UHJ2</accession>
<evidence type="ECO:0000313" key="6">
    <source>
        <dbReference type="Proteomes" id="UP000193218"/>
    </source>
</evidence>
<feature type="domain" description="Mandelate racemase/muconate lactonizing enzyme C-terminal" evidence="4">
    <location>
        <begin position="132"/>
        <end position="252"/>
    </location>
</feature>
<dbReference type="STRING" id="4999.A0A1Y1UHJ2"/>
<dbReference type="GeneID" id="33559909"/>
<dbReference type="InterPro" id="IPR013341">
    <property type="entry name" value="Mandelate_racemase_N_dom"/>
</dbReference>
<reference evidence="5 6" key="1">
    <citation type="submission" date="2017-03" db="EMBL/GenBank/DDBJ databases">
        <title>Widespread Adenine N6-methylation of Active Genes in Fungi.</title>
        <authorList>
            <consortium name="DOE Joint Genome Institute"/>
            <person name="Mondo S.J."/>
            <person name="Dannebaum R.O."/>
            <person name="Kuo R.C."/>
            <person name="Louie K.B."/>
            <person name="Bewick A.J."/>
            <person name="Labutti K."/>
            <person name="Haridas S."/>
            <person name="Kuo A."/>
            <person name="Salamov A."/>
            <person name="Ahrendt S.R."/>
            <person name="Lau R."/>
            <person name="Bowen B.P."/>
            <person name="Lipzen A."/>
            <person name="Sullivan W."/>
            <person name="Andreopoulos W.B."/>
            <person name="Clum A."/>
            <person name="Lindquist E."/>
            <person name="Daum C."/>
            <person name="Northen T.R."/>
            <person name="Ramamoorthy G."/>
            <person name="Schmitz R.J."/>
            <person name="Gryganskyi A."/>
            <person name="Culley D."/>
            <person name="Magnuson J."/>
            <person name="James T.Y."/>
            <person name="O'Malley M.A."/>
            <person name="Stajich J.E."/>
            <person name="Spatafora J.W."/>
            <person name="Visel A."/>
            <person name="Grigoriev I.V."/>
        </authorList>
    </citation>
    <scope>NUCLEOTIDE SEQUENCE [LARGE SCALE GENOMIC DNA]</scope>
    <source>
        <strain evidence="5 6">NRRL Y-17943</strain>
    </source>
</reference>
<keyword evidence="6" id="KW-1185">Reference proteome</keyword>
<dbReference type="Gene3D" id="3.20.20.120">
    <property type="entry name" value="Enolase-like C-terminal domain"/>
    <property type="match status" value="1"/>
</dbReference>
<evidence type="ECO:0000256" key="1">
    <source>
        <dbReference type="ARBA" id="ARBA00001946"/>
    </source>
</evidence>
<dbReference type="SFLD" id="SFLDS00001">
    <property type="entry name" value="Enolase"/>
    <property type="match status" value="1"/>
</dbReference>
<comment type="caution">
    <text evidence="5">The sequence shown here is derived from an EMBL/GenBank/DDBJ whole genome shotgun (WGS) entry which is preliminary data.</text>
</comment>
<dbReference type="RefSeq" id="XP_021871517.1">
    <property type="nucleotide sequence ID" value="XM_022018100.1"/>
</dbReference>
<dbReference type="InterPro" id="IPR034593">
    <property type="entry name" value="DgoD-like"/>
</dbReference>
<gene>
    <name evidence="5" type="ORF">BD324DRAFT_650107</name>
</gene>
<protein>
    <submittedName>
        <fullName evidence="5">Muconate lactonizing enzyme</fullName>
    </submittedName>
</protein>